<dbReference type="EMBL" id="JAODZF010000001">
    <property type="protein sequence ID" value="MDH0141069.1"/>
    <property type="molecule type" value="Genomic_DNA"/>
</dbReference>
<dbReference type="RefSeq" id="WP_279999479.1">
    <property type="nucleotide sequence ID" value="NZ_JAODZF010000001.1"/>
</dbReference>
<evidence type="ECO:0000313" key="1">
    <source>
        <dbReference type="EMBL" id="MDH0141069.1"/>
    </source>
</evidence>
<protein>
    <recommendedName>
        <fullName evidence="3">Sel1 repeat family protein</fullName>
    </recommendedName>
</protein>
<comment type="caution">
    <text evidence="1">The sequence shown here is derived from an EMBL/GenBank/DDBJ whole genome shotgun (WGS) entry which is preliminary data.</text>
</comment>
<evidence type="ECO:0000313" key="2">
    <source>
        <dbReference type="Proteomes" id="UP001158058"/>
    </source>
</evidence>
<dbReference type="SMART" id="SM00671">
    <property type="entry name" value="SEL1"/>
    <property type="match status" value="2"/>
</dbReference>
<dbReference type="Gene3D" id="1.25.40.10">
    <property type="entry name" value="Tetratricopeptide repeat domain"/>
    <property type="match status" value="1"/>
</dbReference>
<reference evidence="1" key="1">
    <citation type="submission" date="2022-09" db="EMBL/GenBank/DDBJ databases">
        <title>Intensive care unit water sources are persistently colonized with multi-drug resistant bacteria and are the site of extensive horizontal gene transfer of antibiotic resistance genes.</title>
        <authorList>
            <person name="Diorio-Toth L."/>
        </authorList>
    </citation>
    <scope>NUCLEOTIDE SEQUENCE</scope>
    <source>
        <strain evidence="1">GD04146</strain>
    </source>
</reference>
<dbReference type="Proteomes" id="UP001158058">
    <property type="component" value="Unassembled WGS sequence"/>
</dbReference>
<sequence>MPTQAQLASAAWLHIGGASGAHRCLARREDVSPLWCLLLAGATVMPAVTVPEPSTEVPRQGLRVEVEQALRNWRQFCDFIAAHPQFHRVPALGIYLSAVAAFIEQAAVDLGRPLAELWLQGDVDALAGPFDAHAPSRIEFWRWNADSRLQLVQDGDPLELHEITLVVDFEDLADWCRGFGLNSLDHPYFQALLREERFESVGTGFAEFCAALPADQAPAIPTDAGQVADDGDAWLPETIVEPAQATAEQYRQRYLQGDLQAALALAQQCDDEQQALHWARCACGLEDVAGQPAAAAWLWLAELALRGVGDLREARRWVELAAAAEPQLHEQGRLQLCIGRLWLDPAAGETDARRAFQALQAVQRYCSHDDAEYAQSLYWLGLCWHRGQGCAVDHERAREAWRVASADGHGLATEALVQLLASEADAQADPQAAAELWEEALHHARQFLEVHGPRAPASLRRLLGEWLLSFAPVAWEEAHELLLQAAEAGDAQAMGLLSEAVYRDPASPLRNLRQALHWAWRYAVAQGLLASAERGWRRWLFALVWYLRR</sequence>
<proteinExistence type="predicted"/>
<name>A0AB73HTI1_AQUAC</name>
<dbReference type="AlphaFoldDB" id="A0AB73HTI1"/>
<dbReference type="SUPFAM" id="SSF81901">
    <property type="entry name" value="HCP-like"/>
    <property type="match status" value="1"/>
</dbReference>
<accession>A0AB73HTI1</accession>
<organism evidence="1 2">
    <name type="scientific">Aquipseudomonas alcaligenes</name>
    <name type="common">Pseudomonas alcaligenes</name>
    <dbReference type="NCBI Taxonomy" id="43263"/>
    <lineage>
        <taxon>Bacteria</taxon>
        <taxon>Pseudomonadati</taxon>
        <taxon>Pseudomonadota</taxon>
        <taxon>Gammaproteobacteria</taxon>
        <taxon>Pseudomonadales</taxon>
        <taxon>Pseudomonadaceae</taxon>
        <taxon>Aquipseudomonas</taxon>
    </lineage>
</organism>
<dbReference type="InterPro" id="IPR011990">
    <property type="entry name" value="TPR-like_helical_dom_sf"/>
</dbReference>
<evidence type="ECO:0008006" key="3">
    <source>
        <dbReference type="Google" id="ProtNLM"/>
    </source>
</evidence>
<gene>
    <name evidence="1" type="ORF">N7380_01965</name>
</gene>
<dbReference type="InterPro" id="IPR006597">
    <property type="entry name" value="Sel1-like"/>
</dbReference>